<dbReference type="Proteomes" id="UP001244011">
    <property type="component" value="Unassembled WGS sequence"/>
</dbReference>
<dbReference type="RefSeq" id="XP_060286177.1">
    <property type="nucleotide sequence ID" value="XM_060424383.1"/>
</dbReference>
<dbReference type="InterPro" id="IPR037505">
    <property type="entry name" value="pH-resp_palC"/>
</dbReference>
<dbReference type="AlphaFoldDB" id="A0AAJ0FPD0"/>
<feature type="region of interest" description="Disordered" evidence="3">
    <location>
        <begin position="429"/>
        <end position="477"/>
    </location>
</feature>
<dbReference type="GO" id="GO:0071467">
    <property type="term" value="P:cellular response to pH"/>
    <property type="evidence" value="ECO:0007669"/>
    <property type="project" value="InterPro"/>
</dbReference>
<evidence type="ECO:0000256" key="1">
    <source>
        <dbReference type="ARBA" id="ARBA00010997"/>
    </source>
</evidence>
<evidence type="ECO:0000313" key="5">
    <source>
        <dbReference type="EMBL" id="KAK1769964.1"/>
    </source>
</evidence>
<organism evidence="5 6">
    <name type="scientific">Phialemonium atrogriseum</name>
    <dbReference type="NCBI Taxonomy" id="1093897"/>
    <lineage>
        <taxon>Eukaryota</taxon>
        <taxon>Fungi</taxon>
        <taxon>Dikarya</taxon>
        <taxon>Ascomycota</taxon>
        <taxon>Pezizomycotina</taxon>
        <taxon>Sordariomycetes</taxon>
        <taxon>Sordariomycetidae</taxon>
        <taxon>Cephalothecales</taxon>
        <taxon>Cephalothecaceae</taxon>
        <taxon>Phialemonium</taxon>
    </lineage>
</organism>
<dbReference type="SMART" id="SM01041">
    <property type="entry name" value="BRO1"/>
    <property type="match status" value="1"/>
</dbReference>
<dbReference type="PROSITE" id="PS51180">
    <property type="entry name" value="BRO1"/>
    <property type="match status" value="1"/>
</dbReference>
<reference evidence="5" key="1">
    <citation type="submission" date="2023-06" db="EMBL/GenBank/DDBJ databases">
        <title>Genome-scale phylogeny and comparative genomics of the fungal order Sordariales.</title>
        <authorList>
            <consortium name="Lawrence Berkeley National Laboratory"/>
            <person name="Hensen N."/>
            <person name="Bonometti L."/>
            <person name="Westerberg I."/>
            <person name="Brannstrom I.O."/>
            <person name="Guillou S."/>
            <person name="Cros-Aarteil S."/>
            <person name="Calhoun S."/>
            <person name="Haridas S."/>
            <person name="Kuo A."/>
            <person name="Mondo S."/>
            <person name="Pangilinan J."/>
            <person name="Riley R."/>
            <person name="Labutti K."/>
            <person name="Andreopoulos B."/>
            <person name="Lipzen A."/>
            <person name="Chen C."/>
            <person name="Yanf M."/>
            <person name="Daum C."/>
            <person name="Ng V."/>
            <person name="Clum A."/>
            <person name="Steindorff A."/>
            <person name="Ohm R."/>
            <person name="Martin F."/>
            <person name="Silar P."/>
            <person name="Natvig D."/>
            <person name="Lalanne C."/>
            <person name="Gautier V."/>
            <person name="Ament-Velasquez S.L."/>
            <person name="Kruys A."/>
            <person name="Hutchinson M.I."/>
            <person name="Powell A.J."/>
            <person name="Barry K."/>
            <person name="Miller A.N."/>
            <person name="Grigoriev I.V."/>
            <person name="Debuchy R."/>
            <person name="Gladieux P."/>
            <person name="Thoren M.H."/>
            <person name="Johannesson H."/>
        </authorList>
    </citation>
    <scope>NUCLEOTIDE SEQUENCE</scope>
    <source>
        <strain evidence="5">8032-3</strain>
    </source>
</reference>
<evidence type="ECO:0000256" key="2">
    <source>
        <dbReference type="ARBA" id="ARBA00022193"/>
    </source>
</evidence>
<dbReference type="PANTHER" id="PTHR40463:SF1">
    <property type="entry name" value="PH-RESPONSE REGULATOR PROTEIN PALC"/>
    <property type="match status" value="1"/>
</dbReference>
<protein>
    <recommendedName>
        <fullName evidence="2">pH-response regulator protein palC</fullName>
    </recommendedName>
</protein>
<keyword evidence="6" id="KW-1185">Reference proteome</keyword>
<accession>A0AAJ0FPD0</accession>
<dbReference type="FunFam" id="1.25.40.280:FF:000005">
    <property type="entry name" value="pH-response regulator protein palC"/>
    <property type="match status" value="1"/>
</dbReference>
<dbReference type="GO" id="GO:0005886">
    <property type="term" value="C:plasma membrane"/>
    <property type="evidence" value="ECO:0007669"/>
    <property type="project" value="TreeGrafter"/>
</dbReference>
<evidence type="ECO:0000256" key="3">
    <source>
        <dbReference type="SAM" id="MobiDB-lite"/>
    </source>
</evidence>
<dbReference type="Pfam" id="PF03097">
    <property type="entry name" value="BRO1"/>
    <property type="match status" value="1"/>
</dbReference>
<dbReference type="GeneID" id="85307570"/>
<sequence>MPYPFVLPTTSAFSYSSSFSCETHPSLPLNASTYRGIVRDTLKKHKRLPPSSQSPNLSLVVSALNGYLPYLFAVDAGLGRKAAHGDEVNVILKTAPVIEWRPTLSDATVPGKESSRVKIQSLEYEVLFALSTLANAYSLQARAVLHPLYVTSSAPVGTQQRQSAITAATKYLLDAAAIYDYLATRAESIVTSPPSADIAPTTLRAQSSLALAEATLLAVLKDDPYPAVVAQDRNKNDTEWMYKAPEIPKVRAHLFARLCLAASEHATKAYSLSQGSGRGGKLNDGFVRYLEDLRRTSRAKACRFFGIDADLGGQTGSAIGWLHAALQELGVDQKDVKKGLGLGRLKKEWSEKREDRKVEKGSNWGSDAGKWEETRVVELLEAKWAKQNDTMFTQDIPAAGSLLAQMPSGREIHSIKPFQPPVLDVSSLDAMRAPPDRSDDLGDDQSSGDEGTLVDSNPVGAFPGTHGEYRTATPNYY</sequence>
<feature type="domain" description="BRO1" evidence="4">
    <location>
        <begin position="1"/>
        <end position="276"/>
    </location>
</feature>
<dbReference type="EMBL" id="MU839001">
    <property type="protein sequence ID" value="KAK1769964.1"/>
    <property type="molecule type" value="Genomic_DNA"/>
</dbReference>
<gene>
    <name evidence="5" type="ORF">QBC33DRAFT_446583</name>
</gene>
<dbReference type="Gene3D" id="1.25.40.280">
    <property type="entry name" value="alix/aip1 like domains"/>
    <property type="match status" value="1"/>
</dbReference>
<dbReference type="InterPro" id="IPR004328">
    <property type="entry name" value="BRO1_dom"/>
</dbReference>
<evidence type="ECO:0000313" key="6">
    <source>
        <dbReference type="Proteomes" id="UP001244011"/>
    </source>
</evidence>
<name>A0AAJ0FPD0_9PEZI</name>
<dbReference type="CDD" id="cd09245">
    <property type="entry name" value="BRO1_UmRIM23-like"/>
    <property type="match status" value="1"/>
</dbReference>
<comment type="similarity">
    <text evidence="1">Belongs to the palC family.</text>
</comment>
<evidence type="ECO:0000259" key="4">
    <source>
        <dbReference type="PROSITE" id="PS51180"/>
    </source>
</evidence>
<comment type="caution">
    <text evidence="5">The sequence shown here is derived from an EMBL/GenBank/DDBJ whole genome shotgun (WGS) entry which is preliminary data.</text>
</comment>
<dbReference type="InterPro" id="IPR038499">
    <property type="entry name" value="BRO1_sf"/>
</dbReference>
<dbReference type="PANTHER" id="PTHR40463">
    <property type="entry name" value="PH-RESPONSE REGULATOR PROTEIN PALC"/>
    <property type="match status" value="1"/>
</dbReference>
<proteinExistence type="inferred from homology"/>